<name>A0A0F7L2G3_9VIRU</name>
<proteinExistence type="predicted"/>
<accession>A0A0F7L2G3</accession>
<evidence type="ECO:0000313" key="1">
    <source>
        <dbReference type="EMBL" id="AKH46749.1"/>
    </source>
</evidence>
<protein>
    <submittedName>
        <fullName evidence="1">Uncharacterized protein</fullName>
    </submittedName>
</protein>
<sequence>MTLASSFLIATALPLAAFFNNLLLPASLAKVVPCFCAAIDSFLKAAIFLFSA</sequence>
<reference evidence="1" key="2">
    <citation type="submission" date="2015-03" db="EMBL/GenBank/DDBJ databases">
        <authorList>
            <person name="Chow C.-E.T."/>
            <person name="Winget D.M."/>
            <person name="White R.A.III."/>
            <person name="Hallam S.J."/>
            <person name="Suttle C.A."/>
        </authorList>
    </citation>
    <scope>NUCLEOTIDE SEQUENCE</scope>
    <source>
        <strain evidence="1">Anoxic2_2</strain>
    </source>
</reference>
<reference evidence="1" key="1">
    <citation type="journal article" date="2015" name="Front. Microbiol.">
        <title>Combining genomic sequencing methods to explore viral diversity and reveal potential virus-host interactions.</title>
        <authorList>
            <person name="Chow C.E."/>
            <person name="Winget D.M."/>
            <person name="White R.A.III."/>
            <person name="Hallam S.J."/>
            <person name="Suttle C.A."/>
        </authorList>
    </citation>
    <scope>NUCLEOTIDE SEQUENCE</scope>
    <source>
        <strain evidence="1">Anoxic2_2</strain>
    </source>
</reference>
<organism evidence="1">
    <name type="scientific">uncultured marine virus</name>
    <dbReference type="NCBI Taxonomy" id="186617"/>
    <lineage>
        <taxon>Viruses</taxon>
        <taxon>environmental samples</taxon>
    </lineage>
</organism>
<dbReference type="EMBL" id="KR029586">
    <property type="protein sequence ID" value="AKH46749.1"/>
    <property type="molecule type" value="Genomic_DNA"/>
</dbReference>